<dbReference type="EMBL" id="JBHUMZ010000016">
    <property type="protein sequence ID" value="MFD2638439.1"/>
    <property type="molecule type" value="Genomic_DNA"/>
</dbReference>
<dbReference type="RefSeq" id="WP_377328117.1">
    <property type="nucleotide sequence ID" value="NZ_JBHUMZ010000016.1"/>
</dbReference>
<reference evidence="2" key="1">
    <citation type="journal article" date="2019" name="Int. J. Syst. Evol. Microbiol.">
        <title>The Global Catalogue of Microorganisms (GCM) 10K type strain sequencing project: providing services to taxonomists for standard genome sequencing and annotation.</title>
        <authorList>
            <consortium name="The Broad Institute Genomics Platform"/>
            <consortium name="The Broad Institute Genome Sequencing Center for Infectious Disease"/>
            <person name="Wu L."/>
            <person name="Ma J."/>
        </authorList>
    </citation>
    <scope>NUCLEOTIDE SEQUENCE [LARGE SCALE GENOMIC DNA]</scope>
    <source>
        <strain evidence="2">TISTR 1571</strain>
    </source>
</reference>
<keyword evidence="2" id="KW-1185">Reference proteome</keyword>
<organism evidence="1 2">
    <name type="scientific">Piscibacillus salipiscarius</name>
    <dbReference type="NCBI Taxonomy" id="299480"/>
    <lineage>
        <taxon>Bacteria</taxon>
        <taxon>Bacillati</taxon>
        <taxon>Bacillota</taxon>
        <taxon>Bacilli</taxon>
        <taxon>Bacillales</taxon>
        <taxon>Bacillaceae</taxon>
        <taxon>Piscibacillus</taxon>
    </lineage>
</organism>
<dbReference type="InterPro" id="IPR018840">
    <property type="entry name" value="DUF2441"/>
</dbReference>
<evidence type="ECO:0000313" key="1">
    <source>
        <dbReference type="EMBL" id="MFD2638439.1"/>
    </source>
</evidence>
<proteinExistence type="predicted"/>
<dbReference type="Pfam" id="PF10386">
    <property type="entry name" value="DUF2441"/>
    <property type="match status" value="1"/>
</dbReference>
<accession>A0ABW5Q8Y2</accession>
<gene>
    <name evidence="1" type="ORF">ACFSW4_06150</name>
</gene>
<dbReference type="SUPFAM" id="SSF56399">
    <property type="entry name" value="ADP-ribosylation"/>
    <property type="match status" value="1"/>
</dbReference>
<dbReference type="Proteomes" id="UP001597452">
    <property type="component" value="Unassembled WGS sequence"/>
</dbReference>
<comment type="caution">
    <text evidence="1">The sequence shown here is derived from an EMBL/GenBank/DDBJ whole genome shotgun (WGS) entry which is preliminary data.</text>
</comment>
<evidence type="ECO:0000313" key="2">
    <source>
        <dbReference type="Proteomes" id="UP001597452"/>
    </source>
</evidence>
<sequence>MNRLYHVREIGNKKYSVGDQLEFSGYNNFFKDYDTKDIPLVNTKKTIFQGLTYYWHFARETIFEEVRKNIDPNLPSRQRCLWLTDIRNLDYWMHTKDFHPETHQVLLLNLDGNAFKCDATFVEGNPKKLNDVREDAKNYWNQEIVNEKRVEYLYEGRATVEEVLSFKNG</sequence>
<protein>
    <submittedName>
        <fullName evidence="1">DUF2441 domain-containing protein</fullName>
    </submittedName>
</protein>
<name>A0ABW5Q8Y2_9BACI</name>